<dbReference type="PROSITE" id="PS50918">
    <property type="entry name" value="WWE"/>
    <property type="match status" value="1"/>
</dbReference>
<dbReference type="GO" id="GO:0090729">
    <property type="term" value="F:toxin activity"/>
    <property type="evidence" value="ECO:0007669"/>
    <property type="project" value="UniProtKB-KW"/>
</dbReference>
<name>A0A814SF29_9BILA</name>
<gene>
    <name evidence="12" type="ORF">GPM918_LOCUS20994</name>
    <name evidence="13" type="ORF">SRO942_LOCUS20991</name>
</gene>
<keyword evidence="6 10" id="KW-0808">Transferase</keyword>
<evidence type="ECO:0000256" key="8">
    <source>
        <dbReference type="ARBA" id="ARBA00023026"/>
    </source>
</evidence>
<keyword evidence="5 10" id="KW-0328">Glycosyltransferase</keyword>
<dbReference type="GO" id="GO:0016779">
    <property type="term" value="F:nucleotidyltransferase activity"/>
    <property type="evidence" value="ECO:0007669"/>
    <property type="project" value="UniProtKB-KW"/>
</dbReference>
<keyword evidence="10" id="KW-0520">NAD</keyword>
<dbReference type="Proteomes" id="UP000681722">
    <property type="component" value="Unassembled WGS sequence"/>
</dbReference>
<dbReference type="Gene3D" id="3.30.720.50">
    <property type="match status" value="1"/>
</dbReference>
<dbReference type="AlphaFoldDB" id="A0A814SF29"/>
<dbReference type="InterPro" id="IPR018123">
    <property type="entry name" value="WWE-dom_subgr"/>
</dbReference>
<dbReference type="Gene3D" id="3.90.176.10">
    <property type="entry name" value="Toxin ADP-ribosyltransferase, Chain A, domain 1"/>
    <property type="match status" value="1"/>
</dbReference>
<dbReference type="GO" id="GO:0008270">
    <property type="term" value="F:zinc ion binding"/>
    <property type="evidence" value="ECO:0007669"/>
    <property type="project" value="InterPro"/>
</dbReference>
<evidence type="ECO:0000313" key="13">
    <source>
        <dbReference type="EMBL" id="CAF3910808.1"/>
    </source>
</evidence>
<dbReference type="PANTHER" id="PTHR10339:SF25">
    <property type="entry name" value="SECRETED EXOENZYME S"/>
    <property type="match status" value="1"/>
</dbReference>
<dbReference type="InterPro" id="IPR004170">
    <property type="entry name" value="WWE_dom"/>
</dbReference>
<dbReference type="SMART" id="SM00678">
    <property type="entry name" value="WWE"/>
    <property type="match status" value="1"/>
</dbReference>
<keyword evidence="10" id="KW-0521">NADP</keyword>
<dbReference type="SUPFAM" id="SSF56399">
    <property type="entry name" value="ADP-ribosylation"/>
    <property type="match status" value="1"/>
</dbReference>
<dbReference type="PANTHER" id="PTHR10339">
    <property type="entry name" value="ADP-RIBOSYLTRANSFERASE"/>
    <property type="match status" value="1"/>
</dbReference>
<dbReference type="EMBL" id="CAJNOQ010006780">
    <property type="protein sequence ID" value="CAF1147219.1"/>
    <property type="molecule type" value="Genomic_DNA"/>
</dbReference>
<evidence type="ECO:0000256" key="3">
    <source>
        <dbReference type="ARBA" id="ARBA00022525"/>
    </source>
</evidence>
<evidence type="ECO:0000256" key="10">
    <source>
        <dbReference type="RuleBase" id="RU361228"/>
    </source>
</evidence>
<dbReference type="Pfam" id="PF02825">
    <property type="entry name" value="WWE"/>
    <property type="match status" value="1"/>
</dbReference>
<evidence type="ECO:0000259" key="11">
    <source>
        <dbReference type="PROSITE" id="PS50918"/>
    </source>
</evidence>
<keyword evidence="8" id="KW-0843">Virulence</keyword>
<evidence type="ECO:0000313" key="14">
    <source>
        <dbReference type="Proteomes" id="UP000663829"/>
    </source>
</evidence>
<dbReference type="InterPro" id="IPR050999">
    <property type="entry name" value="ADP-ribosyltransferase_ARG"/>
</dbReference>
<evidence type="ECO:0000256" key="7">
    <source>
        <dbReference type="ARBA" id="ARBA00022695"/>
    </source>
</evidence>
<sequence>MTRALWYYQSNPNPLTTNGTVEWSAYSDIETEIIEDAFHANQKHVELNSCAIDLQNKVQMNKQDKQKQLSVKRIANAKREGSLRQERFFLPQQLTSFSDKYVPGFGWEWRNKCYGSRCDPNTSDIVEKASEGIMIEGKALGRLCEAKWLAAKLRGVKNKDNDTIVKCCLSLYTRECFLYKLVNHTMREDDKSKQETLGPLCYLLQYKGWLSFFRHPKLIVYRGMNLDAEQISSYQNAVGEWKCWIGFSSTSKQREVAELFGNTLFIIHFHDQLTPSSIDISSFSFIPDEEEVLLLPTCQFFVEKVIFNSQTQKYNIYLNDAW</sequence>
<protein>
    <recommendedName>
        <fullName evidence="10">NAD(P)(+)--arginine ADP-ribosyltransferase</fullName>
        <ecNumber evidence="10">2.4.2.31</ecNumber>
    </recommendedName>
    <alternativeName>
        <fullName evidence="10">Mono(ADP-ribosyl)transferase</fullName>
    </alternativeName>
</protein>
<dbReference type="EMBL" id="CAJOBC010006779">
    <property type="protein sequence ID" value="CAF3910808.1"/>
    <property type="molecule type" value="Genomic_DNA"/>
</dbReference>
<dbReference type="Pfam" id="PF01129">
    <property type="entry name" value="ART"/>
    <property type="match status" value="1"/>
</dbReference>
<dbReference type="Proteomes" id="UP000663829">
    <property type="component" value="Unassembled WGS sequence"/>
</dbReference>
<evidence type="ECO:0000256" key="1">
    <source>
        <dbReference type="ARBA" id="ARBA00004613"/>
    </source>
</evidence>
<dbReference type="PROSITE" id="PS51996">
    <property type="entry name" value="TR_MART"/>
    <property type="match status" value="1"/>
</dbReference>
<comment type="subcellular location">
    <subcellularLocation>
        <location evidence="1">Secreted</location>
    </subcellularLocation>
</comment>
<dbReference type="SUPFAM" id="SSF117839">
    <property type="entry name" value="WWE domain"/>
    <property type="match status" value="1"/>
</dbReference>
<evidence type="ECO:0000256" key="9">
    <source>
        <dbReference type="ARBA" id="ARBA00047597"/>
    </source>
</evidence>
<keyword evidence="3" id="KW-0964">Secreted</keyword>
<keyword evidence="7" id="KW-0548">Nucleotidyltransferase</keyword>
<accession>A0A814SF29</accession>
<comment type="caution">
    <text evidence="12">The sequence shown here is derived from an EMBL/GenBank/DDBJ whole genome shotgun (WGS) entry which is preliminary data.</text>
</comment>
<evidence type="ECO:0000313" key="12">
    <source>
        <dbReference type="EMBL" id="CAF1147219.1"/>
    </source>
</evidence>
<comment type="catalytic activity">
    <reaction evidence="9 10">
        <text>L-arginyl-[protein] + NAD(+) = N(omega)-(ADP-D-ribosyl)-L-arginyl-[protein] + nicotinamide + H(+)</text>
        <dbReference type="Rhea" id="RHEA:19149"/>
        <dbReference type="Rhea" id="RHEA-COMP:10532"/>
        <dbReference type="Rhea" id="RHEA-COMP:15087"/>
        <dbReference type="ChEBI" id="CHEBI:15378"/>
        <dbReference type="ChEBI" id="CHEBI:17154"/>
        <dbReference type="ChEBI" id="CHEBI:29965"/>
        <dbReference type="ChEBI" id="CHEBI:57540"/>
        <dbReference type="ChEBI" id="CHEBI:142554"/>
        <dbReference type="EC" id="2.4.2.31"/>
    </reaction>
</comment>
<proteinExistence type="inferred from homology"/>
<reference evidence="12" key="1">
    <citation type="submission" date="2021-02" db="EMBL/GenBank/DDBJ databases">
        <authorList>
            <person name="Nowell W R."/>
        </authorList>
    </citation>
    <scope>NUCLEOTIDE SEQUENCE</scope>
</reference>
<dbReference type="OrthoDB" id="423533at2759"/>
<dbReference type="GO" id="GO:0005576">
    <property type="term" value="C:extracellular region"/>
    <property type="evidence" value="ECO:0007669"/>
    <property type="project" value="UniProtKB-SubCell"/>
</dbReference>
<keyword evidence="4" id="KW-0800">Toxin</keyword>
<keyword evidence="14" id="KW-1185">Reference proteome</keyword>
<evidence type="ECO:0000256" key="4">
    <source>
        <dbReference type="ARBA" id="ARBA00022656"/>
    </source>
</evidence>
<dbReference type="GO" id="GO:0003950">
    <property type="term" value="F:NAD+ poly-ADP-ribosyltransferase activity"/>
    <property type="evidence" value="ECO:0007669"/>
    <property type="project" value="TreeGrafter"/>
</dbReference>
<dbReference type="GO" id="GO:0106274">
    <property type="term" value="F:NAD+-protein-arginine ADP-ribosyltransferase activity"/>
    <property type="evidence" value="ECO:0007669"/>
    <property type="project" value="UniProtKB-EC"/>
</dbReference>
<evidence type="ECO:0000256" key="5">
    <source>
        <dbReference type="ARBA" id="ARBA00022676"/>
    </source>
</evidence>
<organism evidence="12 14">
    <name type="scientific">Didymodactylos carnosus</name>
    <dbReference type="NCBI Taxonomy" id="1234261"/>
    <lineage>
        <taxon>Eukaryota</taxon>
        <taxon>Metazoa</taxon>
        <taxon>Spiralia</taxon>
        <taxon>Gnathifera</taxon>
        <taxon>Rotifera</taxon>
        <taxon>Eurotatoria</taxon>
        <taxon>Bdelloidea</taxon>
        <taxon>Philodinida</taxon>
        <taxon>Philodinidae</taxon>
        <taxon>Didymodactylos</taxon>
    </lineage>
</organism>
<comment type="similarity">
    <text evidence="2 10">Belongs to the Arg-specific ADP-ribosyltransferase family.</text>
</comment>
<dbReference type="InterPro" id="IPR037197">
    <property type="entry name" value="WWE_dom_sf"/>
</dbReference>
<evidence type="ECO:0000256" key="6">
    <source>
        <dbReference type="ARBA" id="ARBA00022679"/>
    </source>
</evidence>
<feature type="domain" description="WWE" evidence="11">
    <location>
        <begin position="1"/>
        <end position="73"/>
    </location>
</feature>
<dbReference type="InterPro" id="IPR000768">
    <property type="entry name" value="ART"/>
</dbReference>
<dbReference type="EC" id="2.4.2.31" evidence="10"/>
<evidence type="ECO:0000256" key="2">
    <source>
        <dbReference type="ARBA" id="ARBA00009558"/>
    </source>
</evidence>